<keyword evidence="3" id="KW-1185">Reference proteome</keyword>
<dbReference type="Proteomes" id="UP001157418">
    <property type="component" value="Unassembled WGS sequence"/>
</dbReference>
<sequence>MMEYQETKRRSMDFTRTIVTICMMILVAVGPTTMASRPFPFDIHPEKVCCPPHSHCCNVPFPDHGPEEDDVNVNTVAPSPSPSMDHAKKPHP</sequence>
<gene>
    <name evidence="2" type="ORF">LVIROSA_LOCUS27365</name>
</gene>
<dbReference type="EMBL" id="CAKMRJ010005412">
    <property type="protein sequence ID" value="CAH1441292.1"/>
    <property type="molecule type" value="Genomic_DNA"/>
</dbReference>
<evidence type="ECO:0000256" key="1">
    <source>
        <dbReference type="SAM" id="MobiDB-lite"/>
    </source>
</evidence>
<comment type="caution">
    <text evidence="2">The sequence shown here is derived from an EMBL/GenBank/DDBJ whole genome shotgun (WGS) entry which is preliminary data.</text>
</comment>
<evidence type="ECO:0000313" key="3">
    <source>
        <dbReference type="Proteomes" id="UP001157418"/>
    </source>
</evidence>
<protein>
    <recommendedName>
        <fullName evidence="4">Transmembrane protein</fullName>
    </recommendedName>
</protein>
<evidence type="ECO:0000313" key="2">
    <source>
        <dbReference type="EMBL" id="CAH1441292.1"/>
    </source>
</evidence>
<accession>A0AAU9NTP3</accession>
<evidence type="ECO:0008006" key="4">
    <source>
        <dbReference type="Google" id="ProtNLM"/>
    </source>
</evidence>
<feature type="region of interest" description="Disordered" evidence="1">
    <location>
        <begin position="62"/>
        <end position="92"/>
    </location>
</feature>
<organism evidence="2 3">
    <name type="scientific">Lactuca virosa</name>
    <dbReference type="NCBI Taxonomy" id="75947"/>
    <lineage>
        <taxon>Eukaryota</taxon>
        <taxon>Viridiplantae</taxon>
        <taxon>Streptophyta</taxon>
        <taxon>Embryophyta</taxon>
        <taxon>Tracheophyta</taxon>
        <taxon>Spermatophyta</taxon>
        <taxon>Magnoliopsida</taxon>
        <taxon>eudicotyledons</taxon>
        <taxon>Gunneridae</taxon>
        <taxon>Pentapetalae</taxon>
        <taxon>asterids</taxon>
        <taxon>campanulids</taxon>
        <taxon>Asterales</taxon>
        <taxon>Asteraceae</taxon>
        <taxon>Cichorioideae</taxon>
        <taxon>Cichorieae</taxon>
        <taxon>Lactucinae</taxon>
        <taxon>Lactuca</taxon>
    </lineage>
</organism>
<reference evidence="2 3" key="1">
    <citation type="submission" date="2022-01" db="EMBL/GenBank/DDBJ databases">
        <authorList>
            <person name="Xiong W."/>
            <person name="Schranz E."/>
        </authorList>
    </citation>
    <scope>NUCLEOTIDE SEQUENCE [LARGE SCALE GENOMIC DNA]</scope>
</reference>
<dbReference type="AlphaFoldDB" id="A0AAU9NTP3"/>
<name>A0AAU9NTP3_9ASTR</name>
<proteinExistence type="predicted"/>